<evidence type="ECO:0000313" key="2">
    <source>
        <dbReference type="EMBL" id="MDR5711077.1"/>
    </source>
</evidence>
<keyword evidence="1" id="KW-1133">Transmembrane helix</keyword>
<comment type="caution">
    <text evidence="2">The sequence shown here is derived from an EMBL/GenBank/DDBJ whole genome shotgun (WGS) entry which is preliminary data.</text>
</comment>
<evidence type="ECO:0000313" key="3">
    <source>
        <dbReference type="Proteomes" id="UP001260872"/>
    </source>
</evidence>
<keyword evidence="1" id="KW-0812">Transmembrane</keyword>
<keyword evidence="1" id="KW-0472">Membrane</keyword>
<name>A0ABU1FRX3_9MICC</name>
<gene>
    <name evidence="2" type="ORF">RH857_02830</name>
</gene>
<feature type="transmembrane region" description="Helical" evidence="1">
    <location>
        <begin position="112"/>
        <end position="132"/>
    </location>
</feature>
<evidence type="ECO:0000256" key="1">
    <source>
        <dbReference type="SAM" id="Phobius"/>
    </source>
</evidence>
<keyword evidence="3" id="KW-1185">Reference proteome</keyword>
<reference evidence="3" key="1">
    <citation type="submission" date="2023-07" db="EMBL/GenBank/DDBJ databases">
        <title>Description of three actinobacteria isolated from air of manufacturing shop in a pharmaceutical factory.</title>
        <authorList>
            <person name="Zhang D.-F."/>
        </authorList>
    </citation>
    <scope>NUCLEOTIDE SEQUENCE [LARGE SCALE GENOMIC DNA]</scope>
    <source>
        <strain evidence="3">CCTCC AB 207010</strain>
    </source>
</reference>
<dbReference type="EMBL" id="JAVKGT010000005">
    <property type="protein sequence ID" value="MDR5711077.1"/>
    <property type="molecule type" value="Genomic_DNA"/>
</dbReference>
<feature type="transmembrane region" description="Helical" evidence="1">
    <location>
        <begin position="37"/>
        <end position="57"/>
    </location>
</feature>
<sequence>MARPVLLGICFATGLIWGALGTLIHGNLWIIGGTQTGLVLPWGAALALLIALMAQIWAGLTAGRLTETLVMGASTFTVASIAYGWPGPDQLMVPYSPQAYELVPGPVIASGLWWLGSAGVTLLAMVLVKWILARDAYRRAQGLRPRQPPPGGSRLGS</sequence>
<proteinExistence type="predicted"/>
<feature type="transmembrane region" description="Helical" evidence="1">
    <location>
        <begin position="69"/>
        <end position="86"/>
    </location>
</feature>
<dbReference type="Proteomes" id="UP001260872">
    <property type="component" value="Unassembled WGS sequence"/>
</dbReference>
<dbReference type="RefSeq" id="WP_310536464.1">
    <property type="nucleotide sequence ID" value="NZ_BAAAOC010000024.1"/>
</dbReference>
<organism evidence="2 3">
    <name type="scientific">Nesterenkonia flava</name>
    <dbReference type="NCBI Taxonomy" id="469799"/>
    <lineage>
        <taxon>Bacteria</taxon>
        <taxon>Bacillati</taxon>
        <taxon>Actinomycetota</taxon>
        <taxon>Actinomycetes</taxon>
        <taxon>Micrococcales</taxon>
        <taxon>Micrococcaceae</taxon>
        <taxon>Nesterenkonia</taxon>
    </lineage>
</organism>
<accession>A0ABU1FRX3</accession>
<protein>
    <submittedName>
        <fullName evidence="2">Uncharacterized protein</fullName>
    </submittedName>
</protein>